<dbReference type="InterPro" id="IPR020846">
    <property type="entry name" value="MFS_dom"/>
</dbReference>
<dbReference type="Proteomes" id="UP001465668">
    <property type="component" value="Unassembled WGS sequence"/>
</dbReference>
<evidence type="ECO:0000256" key="6">
    <source>
        <dbReference type="ARBA" id="ARBA00023136"/>
    </source>
</evidence>
<dbReference type="Gene3D" id="1.20.1250.20">
    <property type="entry name" value="MFS general substrate transporter like domains"/>
    <property type="match status" value="1"/>
</dbReference>
<evidence type="ECO:0000256" key="2">
    <source>
        <dbReference type="ARBA" id="ARBA00007520"/>
    </source>
</evidence>
<keyword evidence="4 7" id="KW-0812">Transmembrane</keyword>
<dbReference type="PROSITE" id="PS50850">
    <property type="entry name" value="MFS"/>
    <property type="match status" value="1"/>
</dbReference>
<comment type="subcellular location">
    <subcellularLocation>
        <location evidence="1">Membrane</location>
        <topology evidence="1">Multi-pass membrane protein</topology>
    </subcellularLocation>
</comment>
<name>A0ABR2Y8F7_9PEZI</name>
<comment type="caution">
    <text evidence="9">The sequence shown here is derived from an EMBL/GenBank/DDBJ whole genome shotgun (WGS) entry which is preliminary data.</text>
</comment>
<dbReference type="PANTHER" id="PTHR23501">
    <property type="entry name" value="MAJOR FACILITATOR SUPERFAMILY"/>
    <property type="match status" value="1"/>
</dbReference>
<keyword evidence="5 7" id="KW-1133">Transmembrane helix</keyword>
<dbReference type="SUPFAM" id="SSF103473">
    <property type="entry name" value="MFS general substrate transporter"/>
    <property type="match status" value="1"/>
</dbReference>
<evidence type="ECO:0000313" key="9">
    <source>
        <dbReference type="EMBL" id="KAK9783492.1"/>
    </source>
</evidence>
<gene>
    <name evidence="9" type="ORF">SCAR479_00051</name>
</gene>
<evidence type="ECO:0000256" key="5">
    <source>
        <dbReference type="ARBA" id="ARBA00022989"/>
    </source>
</evidence>
<sequence length="158" mass="17835">MSTTNRERPLYFSGIITMYGIGSVIGPVIGGAFAESSATWRWAFYLNLVVASIFTPEFLFCLPSINPIDIPLGQKFRIQDWIGFRVFEAGIACYAMALTFGGIYYPFDNRSEIALWVMTGVLLIAFLLITIYHPGVAKENRLYPGHFTKNMELNILQF</sequence>
<dbReference type="EMBL" id="JARVKM010000001">
    <property type="protein sequence ID" value="KAK9783492.1"/>
    <property type="molecule type" value="Genomic_DNA"/>
</dbReference>
<dbReference type="PANTHER" id="PTHR23501:SF12">
    <property type="entry name" value="MAJOR FACILITATOR SUPERFAMILY (MFS) PROFILE DOMAIN-CONTAINING PROTEIN-RELATED"/>
    <property type="match status" value="1"/>
</dbReference>
<evidence type="ECO:0000256" key="7">
    <source>
        <dbReference type="SAM" id="Phobius"/>
    </source>
</evidence>
<feature type="transmembrane region" description="Helical" evidence="7">
    <location>
        <begin position="86"/>
        <end position="107"/>
    </location>
</feature>
<feature type="transmembrane region" description="Helical" evidence="7">
    <location>
        <begin position="113"/>
        <end position="132"/>
    </location>
</feature>
<keyword evidence="3" id="KW-0813">Transport</keyword>
<keyword evidence="10" id="KW-1185">Reference proteome</keyword>
<evidence type="ECO:0000313" key="10">
    <source>
        <dbReference type="Proteomes" id="UP001465668"/>
    </source>
</evidence>
<proteinExistence type="inferred from homology"/>
<feature type="transmembrane region" description="Helical" evidence="7">
    <location>
        <begin position="12"/>
        <end position="30"/>
    </location>
</feature>
<reference evidence="9 10" key="1">
    <citation type="submission" date="2024-02" db="EMBL/GenBank/DDBJ databases">
        <title>First draft genome assembly of two strains of Seiridium cardinale.</title>
        <authorList>
            <person name="Emiliani G."/>
            <person name="Scali E."/>
        </authorList>
    </citation>
    <scope>NUCLEOTIDE SEQUENCE [LARGE SCALE GENOMIC DNA]</scope>
    <source>
        <strain evidence="9 10">BM-138-000479</strain>
    </source>
</reference>
<feature type="domain" description="Major facilitator superfamily (MFS) profile" evidence="8">
    <location>
        <begin position="1"/>
        <end position="158"/>
    </location>
</feature>
<evidence type="ECO:0000256" key="4">
    <source>
        <dbReference type="ARBA" id="ARBA00022692"/>
    </source>
</evidence>
<comment type="similarity">
    <text evidence="2">Belongs to the major facilitator superfamily. TCR/Tet family.</text>
</comment>
<evidence type="ECO:0000256" key="1">
    <source>
        <dbReference type="ARBA" id="ARBA00004141"/>
    </source>
</evidence>
<feature type="transmembrane region" description="Helical" evidence="7">
    <location>
        <begin position="42"/>
        <end position="65"/>
    </location>
</feature>
<organism evidence="9 10">
    <name type="scientific">Seiridium cardinale</name>
    <dbReference type="NCBI Taxonomy" id="138064"/>
    <lineage>
        <taxon>Eukaryota</taxon>
        <taxon>Fungi</taxon>
        <taxon>Dikarya</taxon>
        <taxon>Ascomycota</taxon>
        <taxon>Pezizomycotina</taxon>
        <taxon>Sordariomycetes</taxon>
        <taxon>Xylariomycetidae</taxon>
        <taxon>Amphisphaeriales</taxon>
        <taxon>Sporocadaceae</taxon>
        <taxon>Seiridium</taxon>
    </lineage>
</organism>
<evidence type="ECO:0000259" key="8">
    <source>
        <dbReference type="PROSITE" id="PS50850"/>
    </source>
</evidence>
<protein>
    <submittedName>
        <fullName evidence="9">Major facilitator superfamily (MFS) profile domain-containing protein</fullName>
    </submittedName>
</protein>
<keyword evidence="6 7" id="KW-0472">Membrane</keyword>
<accession>A0ABR2Y8F7</accession>
<dbReference type="InterPro" id="IPR036259">
    <property type="entry name" value="MFS_trans_sf"/>
</dbReference>
<evidence type="ECO:0000256" key="3">
    <source>
        <dbReference type="ARBA" id="ARBA00022448"/>
    </source>
</evidence>